<reference evidence="3" key="1">
    <citation type="submission" date="2025-08" db="UniProtKB">
        <authorList>
            <consortium name="Ensembl"/>
        </authorList>
    </citation>
    <scope>IDENTIFICATION</scope>
</reference>
<dbReference type="GeneTree" id="ENSGT00940000164679"/>
<feature type="signal peptide" evidence="1">
    <location>
        <begin position="1"/>
        <end position="16"/>
    </location>
</feature>
<feature type="domain" description="NIDO" evidence="2">
    <location>
        <begin position="270"/>
        <end position="362"/>
    </location>
</feature>
<organism evidence="3 4">
    <name type="scientific">Labrus bergylta</name>
    <name type="common">ballan wrasse</name>
    <dbReference type="NCBI Taxonomy" id="56723"/>
    <lineage>
        <taxon>Eukaryota</taxon>
        <taxon>Metazoa</taxon>
        <taxon>Chordata</taxon>
        <taxon>Craniata</taxon>
        <taxon>Vertebrata</taxon>
        <taxon>Euteleostomi</taxon>
        <taxon>Actinopterygii</taxon>
        <taxon>Neopterygii</taxon>
        <taxon>Teleostei</taxon>
        <taxon>Neoteleostei</taxon>
        <taxon>Acanthomorphata</taxon>
        <taxon>Eupercaria</taxon>
        <taxon>Labriformes</taxon>
        <taxon>Labridae</taxon>
        <taxon>Labrus</taxon>
    </lineage>
</organism>
<feature type="chain" id="PRO_5018664039" description="NIDO domain-containing protein" evidence="1">
    <location>
        <begin position="17"/>
        <end position="362"/>
    </location>
</feature>
<dbReference type="Proteomes" id="UP000261660">
    <property type="component" value="Unplaced"/>
</dbReference>
<dbReference type="PANTHER" id="PTHR46160">
    <property type="entry name" value="ALPHA-TECTORIN-RELATED"/>
    <property type="match status" value="1"/>
</dbReference>
<dbReference type="Ensembl" id="ENSLBET00000029798.1">
    <property type="protein sequence ID" value="ENSLBEP00000028457.1"/>
    <property type="gene ID" value="ENSLBEG00000021511.1"/>
</dbReference>
<dbReference type="GO" id="GO:0007160">
    <property type="term" value="P:cell-matrix adhesion"/>
    <property type="evidence" value="ECO:0007669"/>
    <property type="project" value="InterPro"/>
</dbReference>
<evidence type="ECO:0000256" key="1">
    <source>
        <dbReference type="SAM" id="SignalP"/>
    </source>
</evidence>
<dbReference type="STRING" id="56723.ENSLBEP00000028457"/>
<dbReference type="Pfam" id="PF06119">
    <property type="entry name" value="NIDO"/>
    <property type="match status" value="2"/>
</dbReference>
<evidence type="ECO:0000313" key="4">
    <source>
        <dbReference type="Proteomes" id="UP000261660"/>
    </source>
</evidence>
<dbReference type="SMART" id="SM00539">
    <property type="entry name" value="NIDO"/>
    <property type="match status" value="2"/>
</dbReference>
<keyword evidence="4" id="KW-1185">Reference proteome</keyword>
<sequence>MLCLVFFLGPLYPIAGTTTARSLDGSSPLILLQHDFVYFGHAYNQIYVNHNGHITFHSSWYSYIPQMFPMHGTRDIIAPFWTDFDNRKTGWVYYNQYTSGSLNFNASLVFVATWYEMAYYPNSGTETTVQAVLISDGQYSFVLMNYGIIAGYDTVHSSYHFTIPGSFSNNGIGNNSSFRQSSNVNELGRWAFRVDNGTRGPLYPIAGTTTARALDGSSPLISLQHPFVYFGQTYNQIYVNHNGHMTFDSSWYSYIPQMFPMHGTRDIIAPFWTDFDNRKTGWVYYNQYTSGSVLNQANQDINNYFPGLNFNASLVFVATWYEMAYFPNSGTVIQAVLISDGQYSFVLMNYGIIAPPFHNVQV</sequence>
<accession>A0A3Q3G6G5</accession>
<proteinExistence type="predicted"/>
<feature type="domain" description="NIDO" evidence="2">
    <location>
        <begin position="79"/>
        <end position="197"/>
    </location>
</feature>
<dbReference type="InParanoid" id="A0A3Q3G6G5"/>
<dbReference type="PANTHER" id="PTHR46160:SF9">
    <property type="entry name" value="PROTEIN PRY2-RELATED"/>
    <property type="match status" value="1"/>
</dbReference>
<keyword evidence="1" id="KW-0732">Signal</keyword>
<dbReference type="PROSITE" id="PS51220">
    <property type="entry name" value="NIDO"/>
    <property type="match status" value="2"/>
</dbReference>
<evidence type="ECO:0000313" key="3">
    <source>
        <dbReference type="Ensembl" id="ENSLBEP00000028457.1"/>
    </source>
</evidence>
<evidence type="ECO:0000259" key="2">
    <source>
        <dbReference type="PROSITE" id="PS51220"/>
    </source>
</evidence>
<protein>
    <recommendedName>
        <fullName evidence="2">NIDO domain-containing protein</fullName>
    </recommendedName>
</protein>
<dbReference type="AlphaFoldDB" id="A0A3Q3G6G5"/>
<reference evidence="3" key="2">
    <citation type="submission" date="2025-09" db="UniProtKB">
        <authorList>
            <consortium name="Ensembl"/>
        </authorList>
    </citation>
    <scope>IDENTIFICATION</scope>
</reference>
<name>A0A3Q3G6G5_9LABR</name>
<dbReference type="InterPro" id="IPR052749">
    <property type="entry name" value="Alpha-tectorin"/>
</dbReference>
<dbReference type="InterPro" id="IPR003886">
    <property type="entry name" value="NIDO_dom"/>
</dbReference>